<dbReference type="AlphaFoldDB" id="A0AAE0U4A7"/>
<name>A0AAE0U4A7_9PEZI</name>
<evidence type="ECO:0000313" key="2">
    <source>
        <dbReference type="Proteomes" id="UP001285441"/>
    </source>
</evidence>
<reference evidence="1" key="2">
    <citation type="submission" date="2023-06" db="EMBL/GenBank/DDBJ databases">
        <authorList>
            <consortium name="Lawrence Berkeley National Laboratory"/>
            <person name="Haridas S."/>
            <person name="Hensen N."/>
            <person name="Bonometti L."/>
            <person name="Westerberg I."/>
            <person name="Brannstrom I.O."/>
            <person name="Guillou S."/>
            <person name="Cros-Aarteil S."/>
            <person name="Calhoun S."/>
            <person name="Kuo A."/>
            <person name="Mondo S."/>
            <person name="Pangilinan J."/>
            <person name="Riley R."/>
            <person name="LaButti K."/>
            <person name="Andreopoulos B."/>
            <person name="Lipzen A."/>
            <person name="Chen C."/>
            <person name="Yanf M."/>
            <person name="Daum C."/>
            <person name="Ng V."/>
            <person name="Clum A."/>
            <person name="Steindorff A."/>
            <person name="Ohm R."/>
            <person name="Martin F."/>
            <person name="Silar P."/>
            <person name="Natvig D."/>
            <person name="Lalanne C."/>
            <person name="Gautier V."/>
            <person name="Ament-velasquez S.L."/>
            <person name="Kruys A."/>
            <person name="Hutchinson M.I."/>
            <person name="Powell A.J."/>
            <person name="Barry K."/>
            <person name="Miller A.N."/>
            <person name="Grigoriev I.V."/>
            <person name="Debuchy R."/>
            <person name="Gladieux P."/>
            <person name="Thoren M.H."/>
            <person name="Johannesson H."/>
        </authorList>
    </citation>
    <scope>NUCLEOTIDE SEQUENCE</scope>
    <source>
        <strain evidence="1">CBS 232.78</strain>
    </source>
</reference>
<sequence>MGMGRTNPATLRALESHILEISSLKQSHTQDNGGSVLAIVTVPKDSDVGRACDGTRWHDMAIRMSETKLKELGSRKITAMFDEKHQKLYRRRWGNKPLPSGIEYILDFTPPAEGSELADLTAALWLPKMVKFWYLAGHFVPDEVLELGPDVTGFYKRPLSEKAVGCVLTLGHDDVCRSDECLTDFANWETKDVPGIFDESPSRTWKYVLPWRRVQDYCRIRHIVGIMRVLRFINGNDLLLNSAVRMWTVAQVAIHLEIPHVVVDPVTQWLIAPPNTKFIEILPEKSFQLALGLRIPSVLIASFKILVNELAIDYAATNPSPRRLPITWAQRKRDDYGDFPSDPVDYASRALVERMTDTLAMLRSDDVFDRLPMEIPEWKKLKLIGTFVKRDSCPSYLQGVYDTLVKALANTFHQKLEECLTAEGTGSLHLSKLIDAQRKHYISPEEYTFIELLYQRLNATQRLLVPFFWNRLKEIEKDYELWATPSSEAIPLKKMSVHFDIALRKSLREGEINEIELNYKMQECGYSGLAIDLLTFRSQMSCAVRYLCSVMVNRSATDDSQIAYCLSDHLNLALDEKELSFLPMWAEGLDDGSGGVFQDVIPPTEMGPSEPGPGYHTGHTIASTATDDSDTWGGRGTGYASTATPSELGFSNLDLCSNDDDVPRSLDAQQSVITEGGLPRNRVVAAPESVVMSEQFGTDGSDDVGYAEAMFSEPAAHQAHGRALADYVENENDDISVTMDSVTMDDNDDANLVAAARSATVGRGDEDEDIDIDMVEHLTALTAGVVAALEDDEEMDFSDDGSSTLDGFE</sequence>
<evidence type="ECO:0000313" key="1">
    <source>
        <dbReference type="EMBL" id="KAK3390426.1"/>
    </source>
</evidence>
<comment type="caution">
    <text evidence="1">The sequence shown here is derived from an EMBL/GenBank/DDBJ whole genome shotgun (WGS) entry which is preliminary data.</text>
</comment>
<keyword evidence="2" id="KW-1185">Reference proteome</keyword>
<organism evidence="1 2">
    <name type="scientific">Podospora didyma</name>
    <dbReference type="NCBI Taxonomy" id="330526"/>
    <lineage>
        <taxon>Eukaryota</taxon>
        <taxon>Fungi</taxon>
        <taxon>Dikarya</taxon>
        <taxon>Ascomycota</taxon>
        <taxon>Pezizomycotina</taxon>
        <taxon>Sordariomycetes</taxon>
        <taxon>Sordariomycetidae</taxon>
        <taxon>Sordariales</taxon>
        <taxon>Podosporaceae</taxon>
        <taxon>Podospora</taxon>
    </lineage>
</organism>
<dbReference type="EMBL" id="JAULSW010000002">
    <property type="protein sequence ID" value="KAK3390426.1"/>
    <property type="molecule type" value="Genomic_DNA"/>
</dbReference>
<gene>
    <name evidence="1" type="ORF">B0H63DRAFT_519648</name>
</gene>
<proteinExistence type="predicted"/>
<accession>A0AAE0U4A7</accession>
<reference evidence="1" key="1">
    <citation type="journal article" date="2023" name="Mol. Phylogenet. Evol.">
        <title>Genome-scale phylogeny and comparative genomics of the fungal order Sordariales.</title>
        <authorList>
            <person name="Hensen N."/>
            <person name="Bonometti L."/>
            <person name="Westerberg I."/>
            <person name="Brannstrom I.O."/>
            <person name="Guillou S."/>
            <person name="Cros-Aarteil S."/>
            <person name="Calhoun S."/>
            <person name="Haridas S."/>
            <person name="Kuo A."/>
            <person name="Mondo S."/>
            <person name="Pangilinan J."/>
            <person name="Riley R."/>
            <person name="LaButti K."/>
            <person name="Andreopoulos B."/>
            <person name="Lipzen A."/>
            <person name="Chen C."/>
            <person name="Yan M."/>
            <person name="Daum C."/>
            <person name="Ng V."/>
            <person name="Clum A."/>
            <person name="Steindorff A."/>
            <person name="Ohm R.A."/>
            <person name="Martin F."/>
            <person name="Silar P."/>
            <person name="Natvig D.O."/>
            <person name="Lalanne C."/>
            <person name="Gautier V."/>
            <person name="Ament-Velasquez S.L."/>
            <person name="Kruys A."/>
            <person name="Hutchinson M.I."/>
            <person name="Powell A.J."/>
            <person name="Barry K."/>
            <person name="Miller A.N."/>
            <person name="Grigoriev I.V."/>
            <person name="Debuchy R."/>
            <person name="Gladieux P."/>
            <person name="Hiltunen Thoren M."/>
            <person name="Johannesson H."/>
        </authorList>
    </citation>
    <scope>NUCLEOTIDE SEQUENCE</scope>
    <source>
        <strain evidence="1">CBS 232.78</strain>
    </source>
</reference>
<protein>
    <submittedName>
        <fullName evidence="1">Uncharacterized protein</fullName>
    </submittedName>
</protein>
<dbReference type="Proteomes" id="UP001285441">
    <property type="component" value="Unassembled WGS sequence"/>
</dbReference>